<evidence type="ECO:0000313" key="2">
    <source>
        <dbReference type="EMBL" id="MXO94510.1"/>
    </source>
</evidence>
<gene>
    <name evidence="2" type="ORF">GRI62_12975</name>
</gene>
<keyword evidence="3" id="KW-1185">Reference proteome</keyword>
<dbReference type="CDD" id="cd02199">
    <property type="entry name" value="YjgF_YER057c_UK114_like_1"/>
    <property type="match status" value="1"/>
</dbReference>
<reference evidence="2 3" key="1">
    <citation type="submission" date="2019-12" db="EMBL/GenBank/DDBJ databases">
        <title>Genomic-based taxomic classification of the family Erythrobacteraceae.</title>
        <authorList>
            <person name="Xu L."/>
        </authorList>
    </citation>
    <scope>NUCLEOTIDE SEQUENCE [LARGE SCALE GENOMIC DNA]</scope>
    <source>
        <strain evidence="2 3">RC4-10-4</strain>
    </source>
</reference>
<dbReference type="OrthoDB" id="9806350at2"/>
<dbReference type="EMBL" id="WTYH01000001">
    <property type="protein sequence ID" value="MXO94510.1"/>
    <property type="molecule type" value="Genomic_DNA"/>
</dbReference>
<feature type="domain" description="Endoribonuclease L-PSP/chorismate mutase-like" evidence="1">
    <location>
        <begin position="21"/>
        <end position="158"/>
    </location>
</feature>
<name>A0A845A4B8_9SPHN</name>
<comment type="caution">
    <text evidence="2">The sequence shown here is derived from an EMBL/GenBank/DDBJ whole genome shotgun (WGS) entry which is preliminary data.</text>
</comment>
<dbReference type="InterPro" id="IPR013813">
    <property type="entry name" value="Endoribo_LPSP/chorism_mut-like"/>
</dbReference>
<organism evidence="2 3">
    <name type="scientific">Aurantiacibacter arachoides</name>
    <dbReference type="NCBI Taxonomy" id="1850444"/>
    <lineage>
        <taxon>Bacteria</taxon>
        <taxon>Pseudomonadati</taxon>
        <taxon>Pseudomonadota</taxon>
        <taxon>Alphaproteobacteria</taxon>
        <taxon>Sphingomonadales</taxon>
        <taxon>Erythrobacteraceae</taxon>
        <taxon>Aurantiacibacter</taxon>
    </lineage>
</organism>
<dbReference type="Proteomes" id="UP000460626">
    <property type="component" value="Unassembled WGS sequence"/>
</dbReference>
<dbReference type="PANTHER" id="PTHR43760:SF1">
    <property type="entry name" value="ENDORIBONUCLEASE L-PSP_CHORISMATE MUTASE-LIKE DOMAIN-CONTAINING PROTEIN"/>
    <property type="match status" value="1"/>
</dbReference>
<dbReference type="InterPro" id="IPR035959">
    <property type="entry name" value="RutC-like_sf"/>
</dbReference>
<dbReference type="SUPFAM" id="SSF55298">
    <property type="entry name" value="YjgF-like"/>
    <property type="match status" value="1"/>
</dbReference>
<dbReference type="AlphaFoldDB" id="A0A845A4B8"/>
<accession>A0A845A4B8</accession>
<dbReference type="PANTHER" id="PTHR43760">
    <property type="entry name" value="ENDORIBONUCLEASE-RELATED"/>
    <property type="match status" value="1"/>
</dbReference>
<dbReference type="Pfam" id="PF14588">
    <property type="entry name" value="YjgF_endoribonc"/>
    <property type="match status" value="1"/>
</dbReference>
<evidence type="ECO:0000313" key="3">
    <source>
        <dbReference type="Proteomes" id="UP000460626"/>
    </source>
</evidence>
<proteinExistence type="predicted"/>
<sequence length="171" mass="17807">MRRCRGYSPPLTRRTDVGYDAKLAELGIELPPVSAALASYVPVRVHGNTAFVSGQLPFIDGELVTGTVGDSVDMDRALAAARACGLMILAQLRAELGSLDRVQQIVKLGGFVACTPHFIEQHKVANGASDLMAEVFGDAGRHARAAVGVPSLPLGAAVEVDAIVALTDSDG</sequence>
<dbReference type="Gene3D" id="3.30.1330.40">
    <property type="entry name" value="RutC-like"/>
    <property type="match status" value="1"/>
</dbReference>
<protein>
    <submittedName>
        <fullName evidence="2">RidA family protein</fullName>
    </submittedName>
</protein>
<evidence type="ECO:0000259" key="1">
    <source>
        <dbReference type="Pfam" id="PF14588"/>
    </source>
</evidence>